<dbReference type="Proteomes" id="UP000494165">
    <property type="component" value="Unassembled WGS sequence"/>
</dbReference>
<name>A0A8S1DYW6_9INSE</name>
<accession>A0A8S1DYW6</accession>
<organism evidence="1 2">
    <name type="scientific">Cloeon dipterum</name>
    <dbReference type="NCBI Taxonomy" id="197152"/>
    <lineage>
        <taxon>Eukaryota</taxon>
        <taxon>Metazoa</taxon>
        <taxon>Ecdysozoa</taxon>
        <taxon>Arthropoda</taxon>
        <taxon>Hexapoda</taxon>
        <taxon>Insecta</taxon>
        <taxon>Pterygota</taxon>
        <taxon>Palaeoptera</taxon>
        <taxon>Ephemeroptera</taxon>
        <taxon>Pisciforma</taxon>
        <taxon>Baetidae</taxon>
        <taxon>Cloeon</taxon>
    </lineage>
</organism>
<keyword evidence="2" id="KW-1185">Reference proteome</keyword>
<dbReference type="AlphaFoldDB" id="A0A8S1DYW6"/>
<dbReference type="EMBL" id="CADEPI010000473">
    <property type="protein sequence ID" value="CAB3386344.1"/>
    <property type="molecule type" value="Genomic_DNA"/>
</dbReference>
<gene>
    <name evidence="1" type="ORF">CLODIP_2_CD13683</name>
</gene>
<evidence type="ECO:0000313" key="1">
    <source>
        <dbReference type="EMBL" id="CAB3386344.1"/>
    </source>
</evidence>
<comment type="caution">
    <text evidence="1">The sequence shown here is derived from an EMBL/GenBank/DDBJ whole genome shotgun (WGS) entry which is preliminary data.</text>
</comment>
<reference evidence="1 2" key="1">
    <citation type="submission" date="2020-04" db="EMBL/GenBank/DDBJ databases">
        <authorList>
            <person name="Alioto T."/>
            <person name="Alioto T."/>
            <person name="Gomez Garrido J."/>
        </authorList>
    </citation>
    <scope>NUCLEOTIDE SEQUENCE [LARGE SCALE GENOMIC DNA]</scope>
</reference>
<evidence type="ECO:0000313" key="2">
    <source>
        <dbReference type="Proteomes" id="UP000494165"/>
    </source>
</evidence>
<protein>
    <submittedName>
        <fullName evidence="1">Uncharacterized protein</fullName>
    </submittedName>
</protein>
<proteinExistence type="predicted"/>
<sequence length="184" mass="22237">MASIFPTSINGEPRRWCCWREIFTNYDKLRHDQSDLRNGRVEQVTCSEWLLKSSNANEVFTVRRLMGCISDADVEEHYDNCELWNDSDIEEEGDYYCISCKICWHMYRCNCSDQPLICKHIREVHMYNERIFKDQRPYNLLRTTEEDLKRLEEIKKNKQKGIQDHFSLVDKDFLKNLKERFSFN</sequence>